<organism evidence="5 8">
    <name type="scientific">Phytophthora fragariae</name>
    <dbReference type="NCBI Taxonomy" id="53985"/>
    <lineage>
        <taxon>Eukaryota</taxon>
        <taxon>Sar</taxon>
        <taxon>Stramenopiles</taxon>
        <taxon>Oomycota</taxon>
        <taxon>Peronosporomycetes</taxon>
        <taxon>Peronosporales</taxon>
        <taxon>Peronosporaceae</taxon>
        <taxon>Phytophthora</taxon>
    </lineage>
</organism>
<evidence type="ECO:0008006" key="10">
    <source>
        <dbReference type="Google" id="ProtNLM"/>
    </source>
</evidence>
<gene>
    <name evidence="5" type="ORF">PF002_g33188</name>
    <name evidence="4" type="ORF">PF005_g33211</name>
    <name evidence="3" type="ORF">PF007_g32826</name>
    <name evidence="2" type="ORF">PF009_g33026</name>
</gene>
<protein>
    <recommendedName>
        <fullName evidence="10">Secreted protein</fullName>
    </recommendedName>
</protein>
<dbReference type="EMBL" id="QXGB01010057">
    <property type="protein sequence ID" value="KAE9156439.1"/>
    <property type="molecule type" value="Genomic_DNA"/>
</dbReference>
<dbReference type="EMBL" id="QXGD01009303">
    <property type="protein sequence ID" value="KAE9158106.1"/>
    <property type="molecule type" value="Genomic_DNA"/>
</dbReference>
<reference evidence="6 7" key="1">
    <citation type="submission" date="2018-08" db="EMBL/GenBank/DDBJ databases">
        <title>Genomic investigation of the strawberry pathogen Phytophthora fragariae indicates pathogenicity is determined by transcriptional variation in three key races.</title>
        <authorList>
            <person name="Adams T.M."/>
            <person name="Armitage A.D."/>
            <person name="Sobczyk M.K."/>
            <person name="Bates H.J."/>
            <person name="Dunwell J.M."/>
            <person name="Nellist C.F."/>
            <person name="Harrison R.J."/>
        </authorList>
    </citation>
    <scope>NUCLEOTIDE SEQUENCE [LARGE SCALE GENOMIC DNA]</scope>
    <source>
        <strain evidence="5 8">BC-1</strain>
        <strain evidence="4 7">NOV-27</strain>
        <strain evidence="3 9">NOV-71</strain>
        <strain evidence="2 6">NOV-9</strain>
    </source>
</reference>
<dbReference type="Proteomes" id="UP000440367">
    <property type="component" value="Unassembled WGS sequence"/>
</dbReference>
<evidence type="ECO:0000313" key="5">
    <source>
        <dbReference type="EMBL" id="KAE9158106.1"/>
    </source>
</evidence>
<keyword evidence="7" id="KW-1185">Reference proteome</keyword>
<comment type="caution">
    <text evidence="5">The sequence shown here is derived from an EMBL/GenBank/DDBJ whole genome shotgun (WGS) entry which is preliminary data.</text>
</comment>
<dbReference type="Proteomes" id="UP000429523">
    <property type="component" value="Unassembled WGS sequence"/>
</dbReference>
<accession>A0A6A3V113</accession>
<sequence length="85" mass="8939">MSASGWLISCSTGSIVAESLWAAANFALVVVTSSSCSGRDSSCRGSGLSPLLSPFVLRTRPSLPLVGHIPRERCRSYAGRSWGHS</sequence>
<dbReference type="EMBL" id="QXFZ01010450">
    <property type="protein sequence ID" value="KAE9053858.1"/>
    <property type="molecule type" value="Genomic_DNA"/>
</dbReference>
<proteinExistence type="predicted"/>
<feature type="signal peptide" evidence="1">
    <location>
        <begin position="1"/>
        <end position="17"/>
    </location>
</feature>
<feature type="chain" id="PRO_5036166292" description="Secreted protein" evidence="1">
    <location>
        <begin position="18"/>
        <end position="85"/>
    </location>
</feature>
<evidence type="ECO:0000313" key="6">
    <source>
        <dbReference type="Proteomes" id="UP000429523"/>
    </source>
</evidence>
<dbReference type="Proteomes" id="UP000441208">
    <property type="component" value="Unassembled WGS sequence"/>
</dbReference>
<keyword evidence="1" id="KW-0732">Signal</keyword>
<evidence type="ECO:0000313" key="8">
    <source>
        <dbReference type="Proteomes" id="UP000440367"/>
    </source>
</evidence>
<evidence type="ECO:0000313" key="7">
    <source>
        <dbReference type="Proteomes" id="UP000433483"/>
    </source>
</evidence>
<evidence type="ECO:0000313" key="4">
    <source>
        <dbReference type="EMBL" id="KAE9156439.1"/>
    </source>
</evidence>
<evidence type="ECO:0000256" key="1">
    <source>
        <dbReference type="SAM" id="SignalP"/>
    </source>
</evidence>
<dbReference type="Proteomes" id="UP000433483">
    <property type="component" value="Unassembled WGS sequence"/>
</dbReference>
<evidence type="ECO:0000313" key="9">
    <source>
        <dbReference type="Proteomes" id="UP000441208"/>
    </source>
</evidence>
<name>A0A6A3V113_9STRA</name>
<evidence type="ECO:0000313" key="2">
    <source>
        <dbReference type="EMBL" id="KAE8916651.1"/>
    </source>
</evidence>
<evidence type="ECO:0000313" key="3">
    <source>
        <dbReference type="EMBL" id="KAE9053858.1"/>
    </source>
</evidence>
<dbReference type="EMBL" id="QXGF01009489">
    <property type="protein sequence ID" value="KAE8916651.1"/>
    <property type="molecule type" value="Genomic_DNA"/>
</dbReference>
<dbReference type="AlphaFoldDB" id="A0A6A3V113"/>